<dbReference type="InParanoid" id="G9EP06"/>
<accession>G9EP06</accession>
<keyword evidence="1" id="KW-0732">Signal</keyword>
<evidence type="ECO:0000256" key="1">
    <source>
        <dbReference type="SAM" id="SignalP"/>
    </source>
</evidence>
<evidence type="ECO:0000313" key="2">
    <source>
        <dbReference type="EMBL" id="EHL30841.1"/>
    </source>
</evidence>
<reference evidence="2 3" key="1">
    <citation type="journal article" date="2011" name="BMC Genomics">
        <title>Insight into cross-talk between intra-amoebal pathogens.</title>
        <authorList>
            <person name="Gimenez G."/>
            <person name="Bertelli C."/>
            <person name="Moliner C."/>
            <person name="Robert C."/>
            <person name="Raoult D."/>
            <person name="Fournier P.E."/>
            <person name="Greub G."/>
        </authorList>
    </citation>
    <scope>NUCLEOTIDE SEQUENCE [LARGE SCALE GENOMIC DNA]</scope>
    <source>
        <strain evidence="2 3">LLAP12</strain>
    </source>
</reference>
<dbReference type="eggNOG" id="COG2706">
    <property type="taxonomic scope" value="Bacteria"/>
</dbReference>
<organism evidence="2 3">
    <name type="scientific">Legionella drancourtii LLAP12</name>
    <dbReference type="NCBI Taxonomy" id="658187"/>
    <lineage>
        <taxon>Bacteria</taxon>
        <taxon>Pseudomonadati</taxon>
        <taxon>Pseudomonadota</taxon>
        <taxon>Gammaproteobacteria</taxon>
        <taxon>Legionellales</taxon>
        <taxon>Legionellaceae</taxon>
        <taxon>Legionella</taxon>
    </lineage>
</organism>
<dbReference type="RefSeq" id="WP_006870910.1">
    <property type="nucleotide sequence ID" value="NZ_JH413822.1"/>
</dbReference>
<proteinExistence type="predicted"/>
<keyword evidence="3" id="KW-1185">Reference proteome</keyword>
<dbReference type="EMBL" id="JH413822">
    <property type="protein sequence ID" value="EHL30841.1"/>
    <property type="molecule type" value="Genomic_DNA"/>
</dbReference>
<feature type="signal peptide" evidence="1">
    <location>
        <begin position="1"/>
        <end position="25"/>
    </location>
</feature>
<evidence type="ECO:0008006" key="4">
    <source>
        <dbReference type="Google" id="ProtNLM"/>
    </source>
</evidence>
<dbReference type="STRING" id="658187.LDG_6986"/>
<dbReference type="AlphaFoldDB" id="G9EP06"/>
<evidence type="ECO:0000313" key="3">
    <source>
        <dbReference type="Proteomes" id="UP000002770"/>
    </source>
</evidence>
<feature type="chain" id="PRO_5003520753" description="DUF1566 domain-containing protein" evidence="1">
    <location>
        <begin position="26"/>
        <end position="664"/>
    </location>
</feature>
<sequence length="664" mass="69222">MKQSFSVRKTVTAILSFLLLTIAHAGTHLITFIPLTENHISVPANGVKIIKYQVTNHSKKTHTLMMQPITGISQITTTENCPNPFVLGSKQSCILSLQILGNTLQDHITTGPKVCEQGNRLMCYQPSYDNRLNITQGAPEYTISGTITGLTGTVTLLNNGAETTSISTDGSFTFSTPMVEGSTYHVTVGTQPLDQTCTVVSGSGIISSADINNITVTCSINTYTVGGTITGLTGTVTLLNNGADITSISTDGSFTFSTPIAEGSTYHVTLGSQPTHQTCTVASGSGTMGGANVTNVTVTCSTNTHMVSGTITGLNGTVTLLNNSINSTSLSTNGSFTFSTPIAEGSTYHVAVGTQPTEQTCTITNGSGTMSSSDVTNVTVNCVTNNTTLTVSAKGTIPVNSGSGSITVTNTGGTYAAYNVHAVLPGGWTGVTQDASGCATIAPHNGTCTLQFTSTTPYVAQGNITITGDNISSSPKTALAFTLNNYLVWSITGNTALVVASSDVSASQAWSTNFDILNITETSTNPPNACNSATDGSCNSSQLEAQYGTSYTDYAAGLCYEITSDNSGSVSPGTWYLPAICQMGNIIATCTATGELANIDTNLFKLGFGGFASGYSYWSSTEYGAAPRYDAWFHGFNLGTSIQNHTYKGSTSYRYVRCARAITF</sequence>
<protein>
    <recommendedName>
        <fullName evidence="4">DUF1566 domain-containing protein</fullName>
    </recommendedName>
</protein>
<gene>
    <name evidence="2" type="ORF">LDG_6986</name>
</gene>
<dbReference type="Proteomes" id="UP000002770">
    <property type="component" value="Unassembled WGS sequence"/>
</dbReference>
<dbReference type="HOGENOM" id="CLU_026986_0_0_6"/>
<dbReference type="OrthoDB" id="8908077at2"/>
<name>G9EP06_9GAMM</name>